<name>A0A9W6SUS5_CANBO</name>
<feature type="compositionally biased region" description="Polar residues" evidence="6">
    <location>
        <begin position="742"/>
        <end position="751"/>
    </location>
</feature>
<dbReference type="GO" id="GO:0006357">
    <property type="term" value="P:regulation of transcription by RNA polymerase II"/>
    <property type="evidence" value="ECO:0007669"/>
    <property type="project" value="TreeGrafter"/>
</dbReference>
<feature type="compositionally biased region" description="Polar residues" evidence="6">
    <location>
        <begin position="77"/>
        <end position="97"/>
    </location>
</feature>
<keyword evidence="8" id="KW-1185">Reference proteome</keyword>
<dbReference type="GO" id="GO:0005634">
    <property type="term" value="C:nucleus"/>
    <property type="evidence" value="ECO:0007669"/>
    <property type="project" value="UniProtKB-SubCell"/>
</dbReference>
<feature type="compositionally biased region" description="Acidic residues" evidence="6">
    <location>
        <begin position="758"/>
        <end position="772"/>
    </location>
</feature>
<feature type="compositionally biased region" description="Low complexity" evidence="6">
    <location>
        <begin position="269"/>
        <end position="289"/>
    </location>
</feature>
<evidence type="ECO:0000313" key="8">
    <source>
        <dbReference type="Proteomes" id="UP001165120"/>
    </source>
</evidence>
<reference evidence="7" key="1">
    <citation type="submission" date="2023-04" db="EMBL/GenBank/DDBJ databases">
        <title>Candida boidinii NBRC 10035.</title>
        <authorList>
            <person name="Ichikawa N."/>
            <person name="Sato H."/>
            <person name="Tonouchi N."/>
        </authorList>
    </citation>
    <scope>NUCLEOTIDE SEQUENCE</scope>
    <source>
        <strain evidence="7">NBRC 10035</strain>
    </source>
</reference>
<feature type="compositionally biased region" description="Basic and acidic residues" evidence="6">
    <location>
        <begin position="860"/>
        <end position="891"/>
    </location>
</feature>
<keyword evidence="5" id="KW-0539">Nucleus</keyword>
<feature type="compositionally biased region" description="Basic and acidic residues" evidence="6">
    <location>
        <begin position="237"/>
        <end position="268"/>
    </location>
</feature>
<evidence type="ECO:0000313" key="7">
    <source>
        <dbReference type="EMBL" id="GME66710.1"/>
    </source>
</evidence>
<evidence type="ECO:0000256" key="3">
    <source>
        <dbReference type="ARBA" id="ARBA00023015"/>
    </source>
</evidence>
<feature type="compositionally biased region" description="Low complexity" evidence="6">
    <location>
        <begin position="23"/>
        <end position="76"/>
    </location>
</feature>
<dbReference type="AlphaFoldDB" id="A0A9W6SUS5"/>
<organism evidence="7 8">
    <name type="scientific">Candida boidinii</name>
    <name type="common">Yeast</name>
    <dbReference type="NCBI Taxonomy" id="5477"/>
    <lineage>
        <taxon>Eukaryota</taxon>
        <taxon>Fungi</taxon>
        <taxon>Dikarya</taxon>
        <taxon>Ascomycota</taxon>
        <taxon>Saccharomycotina</taxon>
        <taxon>Pichiomycetes</taxon>
        <taxon>Pichiales</taxon>
        <taxon>Pichiaceae</taxon>
        <taxon>Ogataea</taxon>
        <taxon>Ogataea/Candida clade</taxon>
    </lineage>
</organism>
<comment type="similarity">
    <text evidence="2">Belongs to the NGG1 family.</text>
</comment>
<comment type="caution">
    <text evidence="7">The sequence shown here is derived from an EMBL/GenBank/DDBJ whole genome shotgun (WGS) entry which is preliminary data.</text>
</comment>
<feature type="region of interest" description="Disordered" evidence="6">
    <location>
        <begin position="237"/>
        <end position="513"/>
    </location>
</feature>
<feature type="region of interest" description="Disordered" evidence="6">
    <location>
        <begin position="1"/>
        <end position="134"/>
    </location>
</feature>
<dbReference type="Pfam" id="PF10198">
    <property type="entry name" value="Ada3"/>
    <property type="match status" value="1"/>
</dbReference>
<evidence type="ECO:0000256" key="6">
    <source>
        <dbReference type="SAM" id="MobiDB-lite"/>
    </source>
</evidence>
<proteinExistence type="inferred from homology"/>
<evidence type="ECO:0000256" key="4">
    <source>
        <dbReference type="ARBA" id="ARBA00023163"/>
    </source>
</evidence>
<feature type="region of interest" description="Disordered" evidence="6">
    <location>
        <begin position="820"/>
        <end position="895"/>
    </location>
</feature>
<feature type="compositionally biased region" description="Basic and acidic residues" evidence="6">
    <location>
        <begin position="448"/>
        <end position="463"/>
    </location>
</feature>
<dbReference type="PANTHER" id="PTHR13556">
    <property type="entry name" value="TRANSCRIPTIONAL ADAPTER 3-RELATED"/>
    <property type="match status" value="1"/>
</dbReference>
<feature type="compositionally biased region" description="Acidic residues" evidence="6">
    <location>
        <begin position="492"/>
        <end position="504"/>
    </location>
</feature>
<keyword evidence="4" id="KW-0804">Transcription</keyword>
<comment type="subcellular location">
    <subcellularLocation>
        <location evidence="1">Nucleus</location>
    </subcellularLocation>
</comment>
<dbReference type="Proteomes" id="UP001165120">
    <property type="component" value="Unassembled WGS sequence"/>
</dbReference>
<feature type="compositionally biased region" description="Gly residues" evidence="6">
    <location>
        <begin position="773"/>
        <end position="783"/>
    </location>
</feature>
<evidence type="ECO:0000256" key="2">
    <source>
        <dbReference type="ARBA" id="ARBA00005330"/>
    </source>
</evidence>
<evidence type="ECO:0000256" key="1">
    <source>
        <dbReference type="ARBA" id="ARBA00004123"/>
    </source>
</evidence>
<accession>A0A9W6SUS5</accession>
<feature type="compositionally biased region" description="Basic residues" evidence="6">
    <location>
        <begin position="420"/>
        <end position="429"/>
    </location>
</feature>
<feature type="compositionally biased region" description="Acidic residues" evidence="6">
    <location>
        <begin position="1046"/>
        <end position="1069"/>
    </location>
</feature>
<dbReference type="EMBL" id="BSXN01000025">
    <property type="protein sequence ID" value="GME66710.1"/>
    <property type="molecule type" value="Genomic_DNA"/>
</dbReference>
<evidence type="ECO:0000256" key="5">
    <source>
        <dbReference type="ARBA" id="ARBA00023242"/>
    </source>
</evidence>
<protein>
    <submittedName>
        <fullName evidence="7">Unnamed protein product</fullName>
    </submittedName>
</protein>
<gene>
    <name evidence="7" type="ORF">Cboi02_000016000</name>
</gene>
<feature type="compositionally biased region" description="Low complexity" evidence="6">
    <location>
        <begin position="111"/>
        <end position="128"/>
    </location>
</feature>
<dbReference type="InterPro" id="IPR019340">
    <property type="entry name" value="Histone_AcTrfase_su3"/>
</dbReference>
<dbReference type="GO" id="GO:0003713">
    <property type="term" value="F:transcription coactivator activity"/>
    <property type="evidence" value="ECO:0007669"/>
    <property type="project" value="TreeGrafter"/>
</dbReference>
<sequence length="1092" mass="120918">MPPRSSSGRGRYGKIPPRSRHYQQQSASQKASSAASASSSNLNTQQQSTPSSGSSSFSRRSALNKNNSRYNNSLNNHGSNLKTSASAAPQGSGSLKTSAVVAGGEAGGAGNIPNTSTSSTTSNTPLKNSKNDQMDLSKYNFNKLTNPSETLNNILKEIDLSYDSSLGLLQGDSIINPPSKNKLVVVGKLIKKMIKELDGIIAKDNSYLIRIDEKISKITGKPREYQKEKLIISLNKNRKDDSSSDLKRKYSDIDNKGKQSSEKLKDSNKINNNSNMSDKNSNNININNNNDDDSSLVAENTGDDDEDKLMPKKRRRKITLTNKKDPSSSNNNNSIKESAVDDKSDSDELSDLSVKKESEDEDDANDLSSIKSIEIDDLDNGSSIDTRIASVKKEDKESAVPTNDILSGIDDDADEDIKPKNRHTIKIKGVRSDAVSNKDDDDDAVVVVKKEKSLDTDKKIKINEDDEDEDEEKLKINKSKNTPGDNEKGGDDDGDDDDDDDGDANDNKIDYELDLQTPRFVPSIYKDKPKIEFPINEMIEPVVKSLDLYPRDPQPCPPDESTESEEFLKKKFAVTLYPHDSLKSLLPGEIPLTDFSGTKPNNQVAFTTFQTYIEPIFKLFTDDDIRFLKNKYNLCSNLPKDYDPKITPFLIPKLGAIYTDVWHQEDINSGMVKVENAKEIENFKPEKIMIEHGESMIRPNGSEDNITNEILETEDISCGPLTSRLLSAIMSEDLCDDENGASGENGNSSLVSLAGTPFDDDETNVKIEDDENNGGGGNGGGGTTLWKSSVLKSDYSTLEERLKTELKYIGVYMNVAQTLNEGQDKNKNSKSKNHANKEDGEGDAGVNSGDVDPSNNGSTGDKDKDDQKDKEKDGKKSEAANTEKDLKKKEEEEFINDWVLNRQDDEISSDLRSLQKELKEVTLKNMKRKKMLLPLVEEQMAWQEYISILEDLDKQVEQSYRRRISVTPKKSKKKGSSGGSHHSGSGGSSSGHHDLLTHQAVANSGFRALLDKREKWIEKIGPLFPSTLEMRRMPKTDIFKDLENVVVEDDDDNKNDDDEDDEDDEDEEQVQGTNDLENSDTMNGSNSSGAAK</sequence>
<keyword evidence="3" id="KW-0805">Transcription regulation</keyword>
<dbReference type="GO" id="GO:0000124">
    <property type="term" value="C:SAGA complex"/>
    <property type="evidence" value="ECO:0007669"/>
    <property type="project" value="TreeGrafter"/>
</dbReference>
<dbReference type="PANTHER" id="PTHR13556:SF2">
    <property type="entry name" value="TRANSCRIPTIONAL ADAPTER 3"/>
    <property type="match status" value="1"/>
</dbReference>
<feature type="region of interest" description="Disordered" evidence="6">
    <location>
        <begin position="1037"/>
        <end position="1092"/>
    </location>
</feature>
<feature type="region of interest" description="Disordered" evidence="6">
    <location>
        <begin position="960"/>
        <end position="995"/>
    </location>
</feature>
<feature type="compositionally biased region" description="Polar residues" evidence="6">
    <location>
        <begin position="1070"/>
        <end position="1092"/>
    </location>
</feature>
<feature type="compositionally biased region" description="Basic residues" evidence="6">
    <location>
        <begin position="961"/>
        <end position="975"/>
    </location>
</feature>
<feature type="region of interest" description="Disordered" evidence="6">
    <location>
        <begin position="737"/>
        <end position="785"/>
    </location>
</feature>